<protein>
    <submittedName>
        <fullName evidence="1">Uncharacterized protein</fullName>
    </submittedName>
</protein>
<proteinExistence type="predicted"/>
<dbReference type="EMBL" id="PDUG01000019">
    <property type="protein sequence ID" value="PIC12759.1"/>
    <property type="molecule type" value="Genomic_DNA"/>
</dbReference>
<gene>
    <name evidence="1" type="ORF">B9Z55_028264</name>
</gene>
<dbReference type="AlphaFoldDB" id="A0A2G5SCX4"/>
<organism evidence="1 2">
    <name type="scientific">Caenorhabditis nigoni</name>
    <dbReference type="NCBI Taxonomy" id="1611254"/>
    <lineage>
        <taxon>Eukaryota</taxon>
        <taxon>Metazoa</taxon>
        <taxon>Ecdysozoa</taxon>
        <taxon>Nematoda</taxon>
        <taxon>Chromadorea</taxon>
        <taxon>Rhabditida</taxon>
        <taxon>Rhabditina</taxon>
        <taxon>Rhabditomorpha</taxon>
        <taxon>Rhabditoidea</taxon>
        <taxon>Rhabditidae</taxon>
        <taxon>Peloderinae</taxon>
        <taxon>Caenorhabditis</taxon>
    </lineage>
</organism>
<evidence type="ECO:0000313" key="2">
    <source>
        <dbReference type="Proteomes" id="UP000230233"/>
    </source>
</evidence>
<comment type="caution">
    <text evidence="1">The sequence shown here is derived from an EMBL/GenBank/DDBJ whole genome shotgun (WGS) entry which is preliminary data.</text>
</comment>
<accession>A0A2G5SCX4</accession>
<evidence type="ECO:0000313" key="1">
    <source>
        <dbReference type="EMBL" id="PIC12759.1"/>
    </source>
</evidence>
<dbReference type="Proteomes" id="UP000230233">
    <property type="component" value="Unassembled WGS sequence"/>
</dbReference>
<keyword evidence="2" id="KW-1185">Reference proteome</keyword>
<sequence length="220" mass="24585">METHQKNLLKLVNELIAITHDIQKIITSNLAQTYHLTKVVGKLTDVLTTGGNQTLACLSLGDLIEVHGLVMGVDNKIKYARVAMFWTSSGPLRKTVSALFELEDSEFIRTFLEENKTFPARGLIQDIVARLWEQAANGWETSDVDRFAHTIELKSSDDTAITSTCSRLSALTSTATHDVDTMHLSRHLVQDFSQRIQMKMTEGPLEDIRSIQVPAIGEYV</sequence>
<name>A0A2G5SCX4_9PELO</name>
<reference evidence="2" key="1">
    <citation type="submission" date="2017-10" db="EMBL/GenBank/DDBJ databases">
        <title>Rapid genome shrinkage in a self-fertile nematode reveals novel sperm competition proteins.</title>
        <authorList>
            <person name="Yin D."/>
            <person name="Schwarz E.M."/>
            <person name="Thomas C.G."/>
            <person name="Felde R.L."/>
            <person name="Korf I.F."/>
            <person name="Cutter A.D."/>
            <person name="Schartner C.M."/>
            <person name="Ralston E.J."/>
            <person name="Meyer B.J."/>
            <person name="Haag E.S."/>
        </authorList>
    </citation>
    <scope>NUCLEOTIDE SEQUENCE [LARGE SCALE GENOMIC DNA]</scope>
    <source>
        <strain evidence="2">JU1422</strain>
    </source>
</reference>